<dbReference type="PANTHER" id="PTHR21564:SF4">
    <property type="entry name" value="ZINC FINGER PROTEIN 608"/>
    <property type="match status" value="1"/>
</dbReference>
<dbReference type="PANTHER" id="PTHR21564">
    <property type="entry name" value="BRAKELESS PROTEIN"/>
    <property type="match status" value="1"/>
</dbReference>
<feature type="non-terminal residue" evidence="1">
    <location>
        <position position="1"/>
    </location>
</feature>
<accession>A0ABV0TBS2</accession>
<dbReference type="InterPro" id="IPR040010">
    <property type="entry name" value="ZN608/ZN609"/>
</dbReference>
<dbReference type="EMBL" id="JAHRIQ010026754">
    <property type="protein sequence ID" value="MEQ2230259.1"/>
    <property type="molecule type" value="Genomic_DNA"/>
</dbReference>
<protein>
    <submittedName>
        <fullName evidence="1">Uncharacterized protein</fullName>
    </submittedName>
</protein>
<comment type="caution">
    <text evidence="1">The sequence shown here is derived from an EMBL/GenBank/DDBJ whole genome shotgun (WGS) entry which is preliminary data.</text>
</comment>
<sequence>PGEKGSPEGERDLERERNHVSFARHLHTHHHTHLGMSYNLMSGQFDIYQGLSSRSLVSSQQVSGHSSAGVIKTLDLNPVPITGKLLIQYIPIDKEVKSDETADTVLETNFICKALIHHLWKIKRCQHSRYRNSAIHFFHI</sequence>
<reference evidence="1 2" key="1">
    <citation type="submission" date="2021-06" db="EMBL/GenBank/DDBJ databases">
        <authorList>
            <person name="Palmer J.M."/>
        </authorList>
    </citation>
    <scope>NUCLEOTIDE SEQUENCE [LARGE SCALE GENOMIC DNA]</scope>
    <source>
        <strain evidence="2">if_2019</strain>
        <tissue evidence="1">Muscle</tissue>
    </source>
</reference>
<name>A0ABV0TBS2_9TELE</name>
<dbReference type="Proteomes" id="UP001482620">
    <property type="component" value="Unassembled WGS sequence"/>
</dbReference>
<evidence type="ECO:0000313" key="1">
    <source>
        <dbReference type="EMBL" id="MEQ2230259.1"/>
    </source>
</evidence>
<proteinExistence type="predicted"/>
<organism evidence="1 2">
    <name type="scientific">Ilyodon furcidens</name>
    <name type="common">goldbreast splitfin</name>
    <dbReference type="NCBI Taxonomy" id="33524"/>
    <lineage>
        <taxon>Eukaryota</taxon>
        <taxon>Metazoa</taxon>
        <taxon>Chordata</taxon>
        <taxon>Craniata</taxon>
        <taxon>Vertebrata</taxon>
        <taxon>Euteleostomi</taxon>
        <taxon>Actinopterygii</taxon>
        <taxon>Neopterygii</taxon>
        <taxon>Teleostei</taxon>
        <taxon>Neoteleostei</taxon>
        <taxon>Acanthomorphata</taxon>
        <taxon>Ovalentaria</taxon>
        <taxon>Atherinomorphae</taxon>
        <taxon>Cyprinodontiformes</taxon>
        <taxon>Goodeidae</taxon>
        <taxon>Ilyodon</taxon>
    </lineage>
</organism>
<gene>
    <name evidence="1" type="ORF">ILYODFUR_027332</name>
</gene>
<keyword evidence="2" id="KW-1185">Reference proteome</keyword>
<evidence type="ECO:0000313" key="2">
    <source>
        <dbReference type="Proteomes" id="UP001482620"/>
    </source>
</evidence>